<evidence type="ECO:0000313" key="2">
    <source>
        <dbReference type="EMBL" id="SED33844.1"/>
    </source>
</evidence>
<dbReference type="STRING" id="57704.SAMN04489793_4686"/>
<feature type="transmembrane region" description="Helical" evidence="1">
    <location>
        <begin position="152"/>
        <end position="170"/>
    </location>
</feature>
<keyword evidence="1" id="KW-1133">Transmembrane helix</keyword>
<proteinExistence type="predicted"/>
<feature type="transmembrane region" description="Helical" evidence="1">
    <location>
        <begin position="29"/>
        <end position="48"/>
    </location>
</feature>
<evidence type="ECO:0000256" key="1">
    <source>
        <dbReference type="SAM" id="Phobius"/>
    </source>
</evidence>
<dbReference type="InterPro" id="IPR049500">
    <property type="entry name" value="Peptidase_M50B-like"/>
</dbReference>
<dbReference type="AlphaFoldDB" id="A0A1H4ZWF0"/>
<keyword evidence="1" id="KW-0472">Membrane</keyword>
<dbReference type="Pfam" id="PF13398">
    <property type="entry name" value="Peptidase_M50B"/>
    <property type="match status" value="1"/>
</dbReference>
<evidence type="ECO:0000313" key="3">
    <source>
        <dbReference type="Proteomes" id="UP000182241"/>
    </source>
</evidence>
<gene>
    <name evidence="2" type="ORF">SAMN04489793_4686</name>
</gene>
<reference evidence="3" key="1">
    <citation type="submission" date="2016-10" db="EMBL/GenBank/DDBJ databases">
        <authorList>
            <person name="Varghese N."/>
            <person name="Submissions S."/>
        </authorList>
    </citation>
    <scope>NUCLEOTIDE SEQUENCE [LARGE SCALE GENOMIC DNA]</scope>
    <source>
        <strain evidence="3">DSM 44234</strain>
    </source>
</reference>
<organism evidence="2 3">
    <name type="scientific">Tsukamurella tyrosinosolvens</name>
    <dbReference type="NCBI Taxonomy" id="57704"/>
    <lineage>
        <taxon>Bacteria</taxon>
        <taxon>Bacillati</taxon>
        <taxon>Actinomycetota</taxon>
        <taxon>Actinomycetes</taxon>
        <taxon>Mycobacteriales</taxon>
        <taxon>Tsukamurellaceae</taxon>
        <taxon>Tsukamurella</taxon>
    </lineage>
</organism>
<protein>
    <submittedName>
        <fullName evidence="2">Peptidase M50B-like</fullName>
    </submittedName>
</protein>
<keyword evidence="3" id="KW-1185">Reference proteome</keyword>
<dbReference type="EMBL" id="FNSA01000003">
    <property type="protein sequence ID" value="SED33844.1"/>
    <property type="molecule type" value="Genomic_DNA"/>
</dbReference>
<dbReference type="Proteomes" id="UP000182241">
    <property type="component" value="Unassembled WGS sequence"/>
</dbReference>
<feature type="transmembrane region" description="Helical" evidence="1">
    <location>
        <begin position="176"/>
        <end position="195"/>
    </location>
</feature>
<name>A0A1H4ZWF0_TSUTY</name>
<feature type="transmembrane region" description="Helical" evidence="1">
    <location>
        <begin position="103"/>
        <end position="122"/>
    </location>
</feature>
<keyword evidence="1" id="KW-0812">Transmembrane</keyword>
<sequence length="253" mass="26516">MHRVDPALPDALAHAWDRVVADVADRQPAPGGTVLLGTAAAALLLVLWRPAWRRARHVVTIAHEGGHAVVAVACGRRLSGIRLHSDTSGLTVSRGRPRGPGMVATFMAGYPAPTVIGLIAAVLLSRGYALAALWAAVLLLALLLLQIRNFFGLYVVLAAAAVVVAVSWWANPEAKVALAHLGTWFLLFGAPRAVAELQSVRRRGRGHESDADQLARLTRIPGGLWVALFAIVTGGGAVLGVLLLVGRAGLAPL</sequence>
<accession>A0A1H4ZWF0</accession>
<feature type="transmembrane region" description="Helical" evidence="1">
    <location>
        <begin position="128"/>
        <end position="145"/>
    </location>
</feature>
<feature type="transmembrane region" description="Helical" evidence="1">
    <location>
        <begin position="224"/>
        <end position="245"/>
    </location>
</feature>